<dbReference type="EMBL" id="AYSO01000013">
    <property type="protein sequence ID" value="KIE47727.1"/>
    <property type="molecule type" value="Genomic_DNA"/>
</dbReference>
<dbReference type="PANTHER" id="PTHR42781:SF4">
    <property type="entry name" value="SPERMIDINE_PUTRESCINE IMPORT ATP-BINDING PROTEIN POTA"/>
    <property type="match status" value="1"/>
</dbReference>
<dbReference type="PROSITE" id="PS00211">
    <property type="entry name" value="ABC_TRANSPORTER_1"/>
    <property type="match status" value="1"/>
</dbReference>
<feature type="domain" description="ABC transporter" evidence="4">
    <location>
        <begin position="5"/>
        <end position="235"/>
    </location>
</feature>
<dbReference type="InterPro" id="IPR050093">
    <property type="entry name" value="ABC_SmlMolc_Importer"/>
</dbReference>
<protein>
    <submittedName>
        <fullName evidence="5">ABC transporter family protein</fullName>
    </submittedName>
</protein>
<comment type="caution">
    <text evidence="5">The sequence shown here is derived from an EMBL/GenBank/DDBJ whole genome shotgun (WGS) entry which is preliminary data.</text>
</comment>
<dbReference type="OrthoDB" id="9802264at2"/>
<accession>A0A0C1R2J5</accession>
<evidence type="ECO:0000256" key="3">
    <source>
        <dbReference type="ARBA" id="ARBA00022840"/>
    </source>
</evidence>
<gene>
    <name evidence="5" type="ORF">U732_3749</name>
</gene>
<dbReference type="GO" id="GO:0005524">
    <property type="term" value="F:ATP binding"/>
    <property type="evidence" value="ECO:0007669"/>
    <property type="project" value="UniProtKB-KW"/>
</dbReference>
<keyword evidence="6" id="KW-1185">Reference proteome</keyword>
<keyword evidence="1" id="KW-0813">Transport</keyword>
<evidence type="ECO:0000259" key="4">
    <source>
        <dbReference type="PROSITE" id="PS50893"/>
    </source>
</evidence>
<dbReference type="InterPro" id="IPR003593">
    <property type="entry name" value="AAA+_ATPase"/>
</dbReference>
<evidence type="ECO:0000256" key="2">
    <source>
        <dbReference type="ARBA" id="ARBA00022741"/>
    </source>
</evidence>
<evidence type="ECO:0000313" key="6">
    <source>
        <dbReference type="Proteomes" id="UP000031366"/>
    </source>
</evidence>
<dbReference type="PROSITE" id="PS51257">
    <property type="entry name" value="PROKAR_LIPOPROTEIN"/>
    <property type="match status" value="1"/>
</dbReference>
<keyword evidence="2" id="KW-0547">Nucleotide-binding</keyword>
<dbReference type="InterPro" id="IPR027417">
    <property type="entry name" value="P-loop_NTPase"/>
</dbReference>
<dbReference type="GO" id="GO:0016887">
    <property type="term" value="F:ATP hydrolysis activity"/>
    <property type="evidence" value="ECO:0007669"/>
    <property type="project" value="InterPro"/>
</dbReference>
<dbReference type="SMART" id="SM00382">
    <property type="entry name" value="AAA"/>
    <property type="match status" value="1"/>
</dbReference>
<dbReference type="STRING" id="29341.RSJ17_17220"/>
<reference evidence="5 6" key="1">
    <citation type="journal article" date="2015" name="Infect. Genet. Evol.">
        <title>Genomic sequences of six botulinum neurotoxin-producing strains representing three clostridial species illustrate the mobility and diversity of botulinum neurotoxin genes.</title>
        <authorList>
            <person name="Smith T.J."/>
            <person name="Hill K.K."/>
            <person name="Xie G."/>
            <person name="Foley B.T."/>
            <person name="Williamson C.H."/>
            <person name="Foster J.T."/>
            <person name="Johnson S.L."/>
            <person name="Chertkov O."/>
            <person name="Teshima H."/>
            <person name="Gibbons H.S."/>
            <person name="Johnsky L.A."/>
            <person name="Karavis M.A."/>
            <person name="Smith L.A."/>
        </authorList>
    </citation>
    <scope>NUCLEOTIDE SEQUENCE [LARGE SCALE GENOMIC DNA]</scope>
    <source>
        <strain evidence="5 6">CDC 2741</strain>
    </source>
</reference>
<name>A0A0C1R2J5_9CLOT</name>
<dbReference type="AlphaFoldDB" id="A0A0C1R2J5"/>
<evidence type="ECO:0000256" key="1">
    <source>
        <dbReference type="ARBA" id="ARBA00022448"/>
    </source>
</evidence>
<dbReference type="Proteomes" id="UP000031366">
    <property type="component" value="Unassembled WGS sequence"/>
</dbReference>
<dbReference type="PROSITE" id="PS50893">
    <property type="entry name" value="ABC_TRANSPORTER_2"/>
    <property type="match status" value="1"/>
</dbReference>
<dbReference type="SUPFAM" id="SSF52540">
    <property type="entry name" value="P-loop containing nucleoside triphosphate hydrolases"/>
    <property type="match status" value="1"/>
</dbReference>
<dbReference type="Gene3D" id="3.40.50.300">
    <property type="entry name" value="P-loop containing nucleotide triphosphate hydrolases"/>
    <property type="match status" value="1"/>
</dbReference>
<dbReference type="InterPro" id="IPR017871">
    <property type="entry name" value="ABC_transporter-like_CS"/>
</dbReference>
<proteinExistence type="predicted"/>
<dbReference type="InterPro" id="IPR003439">
    <property type="entry name" value="ABC_transporter-like_ATP-bd"/>
</dbReference>
<organism evidence="5 6">
    <name type="scientific">Clostridium argentinense CDC 2741</name>
    <dbReference type="NCBI Taxonomy" id="1418104"/>
    <lineage>
        <taxon>Bacteria</taxon>
        <taxon>Bacillati</taxon>
        <taxon>Bacillota</taxon>
        <taxon>Clostridia</taxon>
        <taxon>Eubacteriales</taxon>
        <taxon>Clostridiaceae</taxon>
        <taxon>Clostridium</taxon>
    </lineage>
</organism>
<dbReference type="RefSeq" id="WP_039631044.1">
    <property type="nucleotide sequence ID" value="NZ_AYSO01000013.1"/>
</dbReference>
<keyword evidence="3" id="KW-0067">ATP-binding</keyword>
<dbReference type="Pfam" id="PF00005">
    <property type="entry name" value="ABC_tran"/>
    <property type="match status" value="1"/>
</dbReference>
<evidence type="ECO:0000313" key="5">
    <source>
        <dbReference type="EMBL" id="KIE47727.1"/>
    </source>
</evidence>
<sequence>MSLQVKIKKKLKEFMLDIEFEASPGCLGILGASGCGKSVTLKSIAGIITPDEGTIVLDGKYLYDSKTKMNLCPQKRRVGYLFQNYALFPNMTVRENIGVGLVSSKLSAENKNNRINQLIRQFHLEGLEKRYPVNLSGGQQQRVALARIIAYEPSVILLDEPFSAMDSYLREELQIELSKLLKSFDGIAIMVTHDRDEVYKLSNELMVIDYGSIIAKGETKGLFENPVKHQVAKLTGCKNFSKAAKIGEYEVRALDWGVTLKTGKRVPDNLSGVGIRAHDFYSITIDDEEKIGQSVNIIKVNLLNVVEAPFEYNIIFSSGELTHSYESSKIYWKREKKIGEHNNTEFLPQYLGVDKNDILLIE</sequence>
<dbReference type="PANTHER" id="PTHR42781">
    <property type="entry name" value="SPERMIDINE/PUTRESCINE IMPORT ATP-BINDING PROTEIN POTA"/>
    <property type="match status" value="1"/>
</dbReference>